<name>A0ABV8H929_9FLAO</name>
<dbReference type="EMBL" id="JBHSAS010000006">
    <property type="protein sequence ID" value="MFC4028226.1"/>
    <property type="molecule type" value="Genomic_DNA"/>
</dbReference>
<reference evidence="3" key="2">
    <citation type="journal article" date="2019" name="Int. J. Syst. Evol. Microbiol.">
        <title>The Global Catalogue of Microorganisms (GCM) 10K type strain sequencing project: providing services to taxonomists for standard genome sequencing and annotation.</title>
        <authorList>
            <consortium name="The Broad Institute Genomics Platform"/>
            <consortium name="The Broad Institute Genome Sequencing Center for Infectious Disease"/>
            <person name="Wu L."/>
            <person name="Ma J."/>
        </authorList>
    </citation>
    <scope>NUCLEOTIDE SEQUENCE [LARGE SCALE GENOMIC DNA]</scope>
    <source>
        <strain evidence="3">CECT 9128</strain>
    </source>
</reference>
<comment type="caution">
    <text evidence="2">The sequence shown here is derived from an EMBL/GenBank/DDBJ whole genome shotgun (WGS) entry which is preliminary data.</text>
</comment>
<proteinExistence type="predicted"/>
<protein>
    <submittedName>
        <fullName evidence="2">Uncharacterized protein</fullName>
    </submittedName>
</protein>
<dbReference type="Proteomes" id="UP001595793">
    <property type="component" value="Unassembled WGS sequence"/>
</dbReference>
<evidence type="ECO:0000313" key="2">
    <source>
        <dbReference type="EMBL" id="MFC4028625.1"/>
    </source>
</evidence>
<dbReference type="EMBL" id="JBHSAS010000011">
    <property type="protein sequence ID" value="MFC4028625.1"/>
    <property type="molecule type" value="Genomic_DNA"/>
</dbReference>
<dbReference type="RefSeq" id="WP_290231048.1">
    <property type="nucleotide sequence ID" value="NZ_JAUFPZ010000002.1"/>
</dbReference>
<reference evidence="2" key="3">
    <citation type="submission" date="2024-09" db="EMBL/GenBank/DDBJ databases">
        <authorList>
            <person name="Sun Q."/>
            <person name="Mori K."/>
        </authorList>
    </citation>
    <scope>NUCLEOTIDE SEQUENCE</scope>
    <source>
        <strain evidence="2">CECT 9128</strain>
    </source>
</reference>
<sequence>MKIKHFCIIIYFAFVGVHSQVSRKDWKEGNLTWSDFQEREIAFEHSISELKYTIGYTTEKQKRKDTVILRLQSFCYIDPQISWVHPDFKTEENLEYNQVIFDIAELYRRKLQYELDRLGSYYSAETVFQNIYQNLNDEVAMFQKQSDYGRDYAVILQWKPNIEDRLDIYNNNKLPEYEKANFGIGFNVGALYSFRTGEVEEHFGNSISFLFGFDLAFKNSILNINTALSGGRVENEYLGNTYWEQKERFTLALIDISYGYAIIDNSKLKLAPFAGFAITEFSQNDDDDDDDDDIIITDFNFLFGLSADFKFRTYINTVPNLFLGRKEISFSAIRAKLFVSKNDFYEDLNGYSVNLSIGYSWFGNMLKPD</sequence>
<gene>
    <name evidence="1" type="ORF">ACFOS1_12465</name>
    <name evidence="2" type="ORF">ACFOS1_14500</name>
</gene>
<accession>A0ABV8H929</accession>
<reference evidence="2" key="1">
    <citation type="journal article" date="2014" name="Int. J. Syst. Evol. Microbiol.">
        <title>Complete genome of a new Firmicutes species belonging to the dominant human colonic microbiota ('Ruminococcus bicirculans') reveals two chromosomes and a selective capacity to utilize plant glucans.</title>
        <authorList>
            <consortium name="NISC Comparative Sequencing Program"/>
            <person name="Wegmann U."/>
            <person name="Louis P."/>
            <person name="Goesmann A."/>
            <person name="Henrissat B."/>
            <person name="Duncan S.H."/>
            <person name="Flint H.J."/>
        </authorList>
    </citation>
    <scope>NUCLEOTIDE SEQUENCE</scope>
    <source>
        <strain evidence="2">CECT 9128</strain>
    </source>
</reference>
<evidence type="ECO:0000313" key="3">
    <source>
        <dbReference type="Proteomes" id="UP001595793"/>
    </source>
</evidence>
<keyword evidence="3" id="KW-1185">Reference proteome</keyword>
<evidence type="ECO:0000313" key="1">
    <source>
        <dbReference type="EMBL" id="MFC4028226.1"/>
    </source>
</evidence>
<organism evidence="2 3">
    <name type="scientific">Zunongwangia endophytica</name>
    <dbReference type="NCBI Taxonomy" id="1808945"/>
    <lineage>
        <taxon>Bacteria</taxon>
        <taxon>Pseudomonadati</taxon>
        <taxon>Bacteroidota</taxon>
        <taxon>Flavobacteriia</taxon>
        <taxon>Flavobacteriales</taxon>
        <taxon>Flavobacteriaceae</taxon>
        <taxon>Zunongwangia</taxon>
    </lineage>
</organism>